<accession>A0A8T2M0N2</accession>
<keyword evidence="2" id="KW-1133">Transmembrane helix</keyword>
<dbReference type="PANTHER" id="PTHR47496:SF1">
    <property type="entry name" value="CD27 ANTIGEN"/>
    <property type="match status" value="1"/>
</dbReference>
<comment type="caution">
    <text evidence="1">Lacks conserved residue(s) required for the propagation of feature annotation.</text>
</comment>
<keyword evidence="3" id="KW-0732">Signal</keyword>
<proteinExistence type="predicted"/>
<sequence>MLCFQWGCLLFLTHFLSGCHPLNCDKKYEYEWPDINPTWCCKKCHPVGQFMQKRCMKDVGTECSSCGADNYRDDYNYEFKCKRCSECTKPNMEPKKSCTPTSNTECGCKSGFICNNKQCDQCVKPPPTTTKPPPTTTTKTTTTTVMPTIKPTRRTPTSFDSVWISLSLCCACVCILLLTCFILISRHTPARGWAVSASKDYCFWHPRKSSATSSECTEEEEVPMPVQEVCGGKEYPEDV</sequence>
<organism evidence="5 6">
    <name type="scientific">Astyanax mexicanus</name>
    <name type="common">Blind cave fish</name>
    <name type="synonym">Astyanax fasciatus mexicanus</name>
    <dbReference type="NCBI Taxonomy" id="7994"/>
    <lineage>
        <taxon>Eukaryota</taxon>
        <taxon>Metazoa</taxon>
        <taxon>Chordata</taxon>
        <taxon>Craniata</taxon>
        <taxon>Vertebrata</taxon>
        <taxon>Euteleostomi</taxon>
        <taxon>Actinopterygii</taxon>
        <taxon>Neopterygii</taxon>
        <taxon>Teleostei</taxon>
        <taxon>Ostariophysi</taxon>
        <taxon>Characiformes</taxon>
        <taxon>Characoidei</taxon>
        <taxon>Acestrorhamphidae</taxon>
        <taxon>Acestrorhamphinae</taxon>
        <taxon>Astyanax</taxon>
    </lineage>
</organism>
<evidence type="ECO:0000313" key="5">
    <source>
        <dbReference type="EMBL" id="KAG9276577.1"/>
    </source>
</evidence>
<dbReference type="SMART" id="SM00208">
    <property type="entry name" value="TNFR"/>
    <property type="match status" value="2"/>
</dbReference>
<dbReference type="GO" id="GO:0009897">
    <property type="term" value="C:external side of plasma membrane"/>
    <property type="evidence" value="ECO:0007669"/>
    <property type="project" value="TreeGrafter"/>
</dbReference>
<feature type="domain" description="TNFR-Cys" evidence="4">
    <location>
        <begin position="65"/>
        <end position="106"/>
    </location>
</feature>
<comment type="caution">
    <text evidence="5">The sequence shown here is derived from an EMBL/GenBank/DDBJ whole genome shotgun (WGS) entry which is preliminary data.</text>
</comment>
<reference evidence="5 6" key="1">
    <citation type="submission" date="2021-07" db="EMBL/GenBank/DDBJ databases">
        <authorList>
            <person name="Imarazene B."/>
            <person name="Zahm M."/>
            <person name="Klopp C."/>
            <person name="Cabau C."/>
            <person name="Beille S."/>
            <person name="Jouanno E."/>
            <person name="Castinel A."/>
            <person name="Lluch J."/>
            <person name="Gil L."/>
            <person name="Kuchtly C."/>
            <person name="Lopez Roques C."/>
            <person name="Donnadieu C."/>
            <person name="Parrinello H."/>
            <person name="Journot L."/>
            <person name="Du K."/>
            <person name="Schartl M."/>
            <person name="Retaux S."/>
            <person name="Guiguen Y."/>
        </authorList>
    </citation>
    <scope>NUCLEOTIDE SEQUENCE [LARGE SCALE GENOMIC DNA]</scope>
    <source>
        <strain evidence="5">Pach_M1</strain>
        <tissue evidence="5">Testis</tissue>
    </source>
</reference>
<dbReference type="Pfam" id="PF00020">
    <property type="entry name" value="TNFR_c6"/>
    <property type="match status" value="1"/>
</dbReference>
<dbReference type="Gene3D" id="2.10.50.10">
    <property type="entry name" value="Tumor Necrosis Factor Receptor, subunit A, domain 2"/>
    <property type="match status" value="2"/>
</dbReference>
<dbReference type="InterPro" id="IPR053126">
    <property type="entry name" value="CD27_receptor"/>
</dbReference>
<dbReference type="CDD" id="cd00185">
    <property type="entry name" value="TNFRSF"/>
    <property type="match status" value="1"/>
</dbReference>
<dbReference type="AlphaFoldDB" id="A0A8T2M0N2"/>
<dbReference type="PROSITE" id="PS50050">
    <property type="entry name" value="TNFR_NGFR_2"/>
    <property type="match status" value="1"/>
</dbReference>
<dbReference type="PANTHER" id="PTHR47496">
    <property type="entry name" value="CD27"/>
    <property type="match status" value="1"/>
</dbReference>
<dbReference type="OrthoDB" id="9949242at2759"/>
<keyword evidence="2" id="KW-0812">Transmembrane</keyword>
<keyword evidence="5" id="KW-0675">Receptor</keyword>
<evidence type="ECO:0000256" key="3">
    <source>
        <dbReference type="SAM" id="SignalP"/>
    </source>
</evidence>
<keyword evidence="2" id="KW-0472">Membrane</keyword>
<feature type="chain" id="PRO_5035938468" evidence="3">
    <location>
        <begin position="19"/>
        <end position="239"/>
    </location>
</feature>
<feature type="repeat" description="TNFR-Cys" evidence="1">
    <location>
        <begin position="65"/>
        <end position="106"/>
    </location>
</feature>
<gene>
    <name evidence="5" type="primary">CD40</name>
    <name evidence="5" type="ORF">AMEX_G8899</name>
</gene>
<dbReference type="EMBL" id="JAICCE010000006">
    <property type="protein sequence ID" value="KAG9276577.1"/>
    <property type="molecule type" value="Genomic_DNA"/>
</dbReference>
<evidence type="ECO:0000256" key="2">
    <source>
        <dbReference type="SAM" id="Phobius"/>
    </source>
</evidence>
<dbReference type="Proteomes" id="UP000752171">
    <property type="component" value="Unassembled WGS sequence"/>
</dbReference>
<evidence type="ECO:0000259" key="4">
    <source>
        <dbReference type="PROSITE" id="PS50050"/>
    </source>
</evidence>
<feature type="signal peptide" evidence="3">
    <location>
        <begin position="1"/>
        <end position="18"/>
    </location>
</feature>
<dbReference type="SUPFAM" id="SSF57586">
    <property type="entry name" value="TNF receptor-like"/>
    <property type="match status" value="2"/>
</dbReference>
<protein>
    <submittedName>
        <fullName evidence="5">Tumor necrosis factor receptor superfamily member 6-like isoform X1</fullName>
    </submittedName>
</protein>
<dbReference type="GO" id="GO:0043066">
    <property type="term" value="P:negative regulation of apoptotic process"/>
    <property type="evidence" value="ECO:0007669"/>
    <property type="project" value="TreeGrafter"/>
</dbReference>
<keyword evidence="1" id="KW-1015">Disulfide bond</keyword>
<dbReference type="InterPro" id="IPR001368">
    <property type="entry name" value="TNFR/NGFR_Cys_rich_reg"/>
</dbReference>
<feature type="disulfide bond" evidence="1">
    <location>
        <begin position="66"/>
        <end position="81"/>
    </location>
</feature>
<evidence type="ECO:0000313" key="6">
    <source>
        <dbReference type="Proteomes" id="UP000752171"/>
    </source>
</evidence>
<feature type="transmembrane region" description="Helical" evidence="2">
    <location>
        <begin position="162"/>
        <end position="184"/>
    </location>
</feature>
<name>A0A8T2M0N2_ASTMX</name>
<evidence type="ECO:0000256" key="1">
    <source>
        <dbReference type="PROSITE-ProRule" id="PRU00206"/>
    </source>
</evidence>